<protein>
    <submittedName>
        <fullName evidence="1">Uncharacterized protein</fullName>
    </submittedName>
</protein>
<organism evidence="1">
    <name type="scientific">hydrothermal vent metagenome</name>
    <dbReference type="NCBI Taxonomy" id="652676"/>
    <lineage>
        <taxon>unclassified sequences</taxon>
        <taxon>metagenomes</taxon>
        <taxon>ecological metagenomes</taxon>
    </lineage>
</organism>
<gene>
    <name evidence="1" type="ORF">MGWOODY_Clf2867</name>
</gene>
<reference evidence="1" key="1">
    <citation type="submission" date="2015-10" db="EMBL/GenBank/DDBJ databases">
        <authorList>
            <person name="Gilbert D.G."/>
        </authorList>
    </citation>
    <scope>NUCLEOTIDE SEQUENCE</scope>
</reference>
<accession>A0A160V7E1</accession>
<proteinExistence type="predicted"/>
<sequence length="70" mass="7447">MGAVLKDAQLSNVISIEGTDFTDVSYLISESAEYVGSIASGNHPETFRRTALILRNISASDPAACDVDQD</sequence>
<name>A0A160V7E1_9ZZZZ</name>
<evidence type="ECO:0000313" key="1">
    <source>
        <dbReference type="EMBL" id="CUV01791.1"/>
    </source>
</evidence>
<dbReference type="AlphaFoldDB" id="A0A160V7E1"/>
<dbReference type="EMBL" id="FAXA01000141">
    <property type="protein sequence ID" value="CUV01791.1"/>
    <property type="molecule type" value="Genomic_DNA"/>
</dbReference>